<dbReference type="Proteomes" id="UP000032434">
    <property type="component" value="Chromosome 1"/>
</dbReference>
<dbReference type="PATRIC" id="fig|35623.3.peg.366"/>
<dbReference type="PROSITE" id="PS00584">
    <property type="entry name" value="PFKB_KINASES_2"/>
    <property type="match status" value="1"/>
</dbReference>
<proteinExistence type="inferred from homology"/>
<feature type="domain" description="Carbohydrate kinase PfkB" evidence="5">
    <location>
        <begin position="4"/>
        <end position="296"/>
    </location>
</feature>
<dbReference type="PANTHER" id="PTHR43085:SF54">
    <property type="entry name" value="PUTATIVE-RELATED"/>
    <property type="match status" value="1"/>
</dbReference>
<evidence type="ECO:0000256" key="2">
    <source>
        <dbReference type="ARBA" id="ARBA00022679"/>
    </source>
</evidence>
<accession>A0A061AAL7</accession>
<sequence>MYQIYAMGEMLIDFTLNPKKLFVPNPGGAPANLCVAVKKLGGESALITSLSQDYFGNFLMDTLITHQVDTRYITRVQDKTMLAFVTLDSNNDRSFKFYDEHTADKKLSIKPLESTIFQKDYFHFCSVSLQNKQNINAHLKMIKKIKDHSGLVSFDPNLRLSLWKHKEKLMDTVWKFIELSDIVKVSEEELKFLTNLDEAKAIESFFLKPIRMLIITRGKDGATLITRQKRYDQHAKPVTVMDTTGAGDAFMGAFLYQLQQQKIDTSNLLTVDYSNILSFSTDIATKSVQHVGAIPSYIFDDVSSKK</sequence>
<evidence type="ECO:0000313" key="6">
    <source>
        <dbReference type="EMBL" id="CDR30439.1"/>
    </source>
</evidence>
<dbReference type="InterPro" id="IPR029056">
    <property type="entry name" value="Ribokinase-like"/>
</dbReference>
<dbReference type="CDD" id="cd01167">
    <property type="entry name" value="bac_FRK"/>
    <property type="match status" value="1"/>
</dbReference>
<dbReference type="RefSeq" id="WP_045748990.1">
    <property type="nucleotide sequence ID" value="NZ_FUZK01000005.1"/>
</dbReference>
<dbReference type="PRINTS" id="PR00990">
    <property type="entry name" value="RIBOKINASE"/>
</dbReference>
<dbReference type="PANTHER" id="PTHR43085">
    <property type="entry name" value="HEXOKINASE FAMILY MEMBER"/>
    <property type="match status" value="1"/>
</dbReference>
<comment type="similarity">
    <text evidence="1 4">Belongs to the carbohydrate kinase PfkB family.</text>
</comment>
<dbReference type="SUPFAM" id="SSF53613">
    <property type="entry name" value="Ribokinase-like"/>
    <property type="match status" value="1"/>
</dbReference>
<dbReference type="OrthoDB" id="9813569at2"/>
<dbReference type="STRING" id="35623.Aocu_03660"/>
<keyword evidence="3 4" id="KW-0418">Kinase</keyword>
<dbReference type="InterPro" id="IPR002173">
    <property type="entry name" value="Carboh/pur_kinase_PfkB_CS"/>
</dbReference>
<dbReference type="InterPro" id="IPR011611">
    <property type="entry name" value="PfkB_dom"/>
</dbReference>
<dbReference type="KEGG" id="aoc:Aocu_03660"/>
<gene>
    <name evidence="6" type="ORF">Aocu_03660</name>
</gene>
<dbReference type="GO" id="GO:0006000">
    <property type="term" value="P:fructose metabolic process"/>
    <property type="evidence" value="ECO:0007669"/>
    <property type="project" value="UniProtKB-ARBA"/>
</dbReference>
<dbReference type="InterPro" id="IPR050306">
    <property type="entry name" value="PfkB_Carbo_kinase"/>
</dbReference>
<dbReference type="AlphaFoldDB" id="A0A061AAL7"/>
<organism evidence="6 7">
    <name type="scientific">Acholeplasma oculi</name>
    <dbReference type="NCBI Taxonomy" id="35623"/>
    <lineage>
        <taxon>Bacteria</taxon>
        <taxon>Bacillati</taxon>
        <taxon>Mycoplasmatota</taxon>
        <taxon>Mollicutes</taxon>
        <taxon>Acholeplasmatales</taxon>
        <taxon>Acholeplasmataceae</taxon>
        <taxon>Acholeplasma</taxon>
    </lineage>
</organism>
<dbReference type="InterPro" id="IPR002139">
    <property type="entry name" value="Ribo/fructo_kinase"/>
</dbReference>
<keyword evidence="7" id="KW-1185">Reference proteome</keyword>
<evidence type="ECO:0000256" key="4">
    <source>
        <dbReference type="RuleBase" id="RU003704"/>
    </source>
</evidence>
<evidence type="ECO:0000259" key="5">
    <source>
        <dbReference type="Pfam" id="PF00294"/>
    </source>
</evidence>
<dbReference type="Gene3D" id="3.40.1190.20">
    <property type="match status" value="1"/>
</dbReference>
<evidence type="ECO:0000313" key="7">
    <source>
        <dbReference type="Proteomes" id="UP000032434"/>
    </source>
</evidence>
<dbReference type="FunCoup" id="A0A061AAL7">
    <property type="interactions" value="37"/>
</dbReference>
<protein>
    <submittedName>
        <fullName evidence="6">Kinase, PfkB-family</fullName>
    </submittedName>
</protein>
<dbReference type="InParanoid" id="A0A061AAL7"/>
<evidence type="ECO:0000256" key="1">
    <source>
        <dbReference type="ARBA" id="ARBA00010688"/>
    </source>
</evidence>
<reference evidence="7" key="1">
    <citation type="submission" date="2014-05" db="EMBL/GenBank/DDBJ databases">
        <authorList>
            <person name="Kube M."/>
        </authorList>
    </citation>
    <scope>NUCLEOTIDE SEQUENCE [LARGE SCALE GENOMIC DNA]</scope>
</reference>
<name>A0A061AAL7_9MOLU</name>
<keyword evidence="2 4" id="KW-0808">Transferase</keyword>
<dbReference type="Pfam" id="PF00294">
    <property type="entry name" value="PfkB"/>
    <property type="match status" value="1"/>
</dbReference>
<evidence type="ECO:0000256" key="3">
    <source>
        <dbReference type="ARBA" id="ARBA00022777"/>
    </source>
</evidence>
<dbReference type="HOGENOM" id="CLU_027634_6_1_14"/>
<dbReference type="GO" id="GO:0008865">
    <property type="term" value="F:fructokinase activity"/>
    <property type="evidence" value="ECO:0007669"/>
    <property type="project" value="UniProtKB-ARBA"/>
</dbReference>
<dbReference type="EMBL" id="LK028559">
    <property type="protein sequence ID" value="CDR30439.1"/>
    <property type="molecule type" value="Genomic_DNA"/>
</dbReference>